<dbReference type="PANTHER" id="PTHR33993">
    <property type="entry name" value="GLYOXALASE-RELATED"/>
    <property type="match status" value="1"/>
</dbReference>
<proteinExistence type="predicted"/>
<dbReference type="SUPFAM" id="SSF54593">
    <property type="entry name" value="Glyoxalase/Bleomycin resistance protein/Dihydroxybiphenyl dioxygenase"/>
    <property type="match status" value="1"/>
</dbReference>
<dbReference type="KEGG" id="ccos:Pan44_48480"/>
<dbReference type="Gene3D" id="3.10.180.10">
    <property type="entry name" value="2,3-Dihydroxybiphenyl 1,2-Dioxygenase, domain 1"/>
    <property type="match status" value="1"/>
</dbReference>
<organism evidence="2 3">
    <name type="scientific">Caulifigura coniformis</name>
    <dbReference type="NCBI Taxonomy" id="2527983"/>
    <lineage>
        <taxon>Bacteria</taxon>
        <taxon>Pseudomonadati</taxon>
        <taxon>Planctomycetota</taxon>
        <taxon>Planctomycetia</taxon>
        <taxon>Planctomycetales</taxon>
        <taxon>Planctomycetaceae</taxon>
        <taxon>Caulifigura</taxon>
    </lineage>
</organism>
<dbReference type="PANTHER" id="PTHR33993:SF2">
    <property type="entry name" value="VOC DOMAIN-CONTAINING PROTEIN"/>
    <property type="match status" value="1"/>
</dbReference>
<feature type="domain" description="VOC" evidence="1">
    <location>
        <begin position="5"/>
        <end position="122"/>
    </location>
</feature>
<dbReference type="AlphaFoldDB" id="A0A517SKZ2"/>
<accession>A0A517SKZ2</accession>
<dbReference type="Pfam" id="PF00903">
    <property type="entry name" value="Glyoxalase"/>
    <property type="match status" value="1"/>
</dbReference>
<dbReference type="RefSeq" id="WP_197453603.1">
    <property type="nucleotide sequence ID" value="NZ_CP036271.1"/>
</dbReference>
<dbReference type="InterPro" id="IPR052164">
    <property type="entry name" value="Anthracycline_SecMetBiosynth"/>
</dbReference>
<gene>
    <name evidence="2" type="ORF">Pan44_48480</name>
</gene>
<reference evidence="2 3" key="1">
    <citation type="submission" date="2019-02" db="EMBL/GenBank/DDBJ databases">
        <title>Deep-cultivation of Planctomycetes and their phenomic and genomic characterization uncovers novel biology.</title>
        <authorList>
            <person name="Wiegand S."/>
            <person name="Jogler M."/>
            <person name="Boedeker C."/>
            <person name="Pinto D."/>
            <person name="Vollmers J."/>
            <person name="Rivas-Marin E."/>
            <person name="Kohn T."/>
            <person name="Peeters S.H."/>
            <person name="Heuer A."/>
            <person name="Rast P."/>
            <person name="Oberbeckmann S."/>
            <person name="Bunk B."/>
            <person name="Jeske O."/>
            <person name="Meyerdierks A."/>
            <person name="Storesund J.E."/>
            <person name="Kallscheuer N."/>
            <person name="Luecker S."/>
            <person name="Lage O.M."/>
            <person name="Pohl T."/>
            <person name="Merkel B.J."/>
            <person name="Hornburger P."/>
            <person name="Mueller R.-W."/>
            <person name="Bruemmer F."/>
            <person name="Labrenz M."/>
            <person name="Spormann A.M."/>
            <person name="Op den Camp H."/>
            <person name="Overmann J."/>
            <person name="Amann R."/>
            <person name="Jetten M.S.M."/>
            <person name="Mascher T."/>
            <person name="Medema M.H."/>
            <person name="Devos D.P."/>
            <person name="Kaster A.-K."/>
            <person name="Ovreas L."/>
            <person name="Rohde M."/>
            <person name="Galperin M.Y."/>
            <person name="Jogler C."/>
        </authorList>
    </citation>
    <scope>NUCLEOTIDE SEQUENCE [LARGE SCALE GENOMIC DNA]</scope>
    <source>
        <strain evidence="2 3">Pan44</strain>
    </source>
</reference>
<keyword evidence="3" id="KW-1185">Reference proteome</keyword>
<dbReference type="InterPro" id="IPR029068">
    <property type="entry name" value="Glyas_Bleomycin-R_OHBP_Dase"/>
</dbReference>
<dbReference type="InterPro" id="IPR004360">
    <property type="entry name" value="Glyas_Fos-R_dOase_dom"/>
</dbReference>
<dbReference type="PROSITE" id="PS51819">
    <property type="entry name" value="VOC"/>
    <property type="match status" value="1"/>
</dbReference>
<dbReference type="InParanoid" id="A0A517SKZ2"/>
<dbReference type="Proteomes" id="UP000315700">
    <property type="component" value="Chromosome"/>
</dbReference>
<evidence type="ECO:0000313" key="3">
    <source>
        <dbReference type="Proteomes" id="UP000315700"/>
    </source>
</evidence>
<name>A0A517SKZ2_9PLAN</name>
<sequence>MKMNPVGWFEISAKDLSRASRFYQSVFGFEMTSGRVNEYEMVFFPMDSQAPGAAGALIAGKGYEPTSTGTVVYFPVDDIPAALVKIEQAGGKTLFPKKSIGPHGFIAWFSDSEGNSIGLHSMK</sequence>
<dbReference type="InterPro" id="IPR037523">
    <property type="entry name" value="VOC_core"/>
</dbReference>
<protein>
    <submittedName>
        <fullName evidence="2">Glyoxalase-like domain protein</fullName>
    </submittedName>
</protein>
<dbReference type="CDD" id="cd07247">
    <property type="entry name" value="SgaA_N_like"/>
    <property type="match status" value="1"/>
</dbReference>
<evidence type="ECO:0000313" key="2">
    <source>
        <dbReference type="EMBL" id="QDT56788.1"/>
    </source>
</evidence>
<dbReference type="EMBL" id="CP036271">
    <property type="protein sequence ID" value="QDT56788.1"/>
    <property type="molecule type" value="Genomic_DNA"/>
</dbReference>
<evidence type="ECO:0000259" key="1">
    <source>
        <dbReference type="PROSITE" id="PS51819"/>
    </source>
</evidence>